<feature type="region of interest" description="Disordered" evidence="1">
    <location>
        <begin position="1"/>
        <end position="27"/>
    </location>
</feature>
<dbReference type="InParanoid" id="F4WA51"/>
<name>F4WA51_ACREC</name>
<dbReference type="Proteomes" id="UP000007755">
    <property type="component" value="Unassembled WGS sequence"/>
</dbReference>
<dbReference type="EMBL" id="GL888040">
    <property type="protein sequence ID" value="EGI68924.1"/>
    <property type="molecule type" value="Genomic_DNA"/>
</dbReference>
<proteinExistence type="predicted"/>
<evidence type="ECO:0000256" key="1">
    <source>
        <dbReference type="SAM" id="MobiDB-lite"/>
    </source>
</evidence>
<sequence length="123" mass="14289">MSRPQRADKASNENVNAKRHLLRKERFERRKETDPLFVIKQAGDPAVGAARKLLLKEDASMRKQISYNERTHHILEALRPNNAEENFVSNRKRCQLQVISHARLQGARRNNDSQGRTREMACD</sequence>
<feature type="compositionally biased region" description="Basic and acidic residues" evidence="1">
    <location>
        <begin position="1"/>
        <end position="11"/>
    </location>
</feature>
<protein>
    <submittedName>
        <fullName evidence="2">Uncharacterized protein</fullName>
    </submittedName>
</protein>
<gene>
    <name evidence="2" type="ORF">G5I_02368</name>
</gene>
<feature type="region of interest" description="Disordered" evidence="1">
    <location>
        <begin position="104"/>
        <end position="123"/>
    </location>
</feature>
<feature type="compositionally biased region" description="Basic and acidic residues" evidence="1">
    <location>
        <begin position="109"/>
        <end position="123"/>
    </location>
</feature>
<dbReference type="AlphaFoldDB" id="F4WA51"/>
<keyword evidence="3" id="KW-1185">Reference proteome</keyword>
<evidence type="ECO:0000313" key="3">
    <source>
        <dbReference type="Proteomes" id="UP000007755"/>
    </source>
</evidence>
<accession>F4WA51</accession>
<organism evidence="3">
    <name type="scientific">Acromyrmex echinatior</name>
    <name type="common">Panamanian leafcutter ant</name>
    <name type="synonym">Acromyrmex octospinosus echinatior</name>
    <dbReference type="NCBI Taxonomy" id="103372"/>
    <lineage>
        <taxon>Eukaryota</taxon>
        <taxon>Metazoa</taxon>
        <taxon>Ecdysozoa</taxon>
        <taxon>Arthropoda</taxon>
        <taxon>Hexapoda</taxon>
        <taxon>Insecta</taxon>
        <taxon>Pterygota</taxon>
        <taxon>Neoptera</taxon>
        <taxon>Endopterygota</taxon>
        <taxon>Hymenoptera</taxon>
        <taxon>Apocrita</taxon>
        <taxon>Aculeata</taxon>
        <taxon>Formicoidea</taxon>
        <taxon>Formicidae</taxon>
        <taxon>Myrmicinae</taxon>
        <taxon>Acromyrmex</taxon>
    </lineage>
</organism>
<evidence type="ECO:0000313" key="2">
    <source>
        <dbReference type="EMBL" id="EGI68924.1"/>
    </source>
</evidence>
<reference evidence="2" key="1">
    <citation type="submission" date="2011-02" db="EMBL/GenBank/DDBJ databases">
        <title>The genome of the leaf-cutting ant Acromyrmex echinatior suggests key adaptations to social evolution and fungus farming.</title>
        <authorList>
            <person name="Nygaard S."/>
            <person name="Zhang G."/>
        </authorList>
    </citation>
    <scope>NUCLEOTIDE SEQUENCE</scope>
</reference>